<reference evidence="6 7" key="1">
    <citation type="submission" date="2018-12" db="EMBL/GenBank/DDBJ databases">
        <title>Complete Genome Sequence of Glutamicibacter creatinolyticus strain LGCM259,isolated from an abscess of a 12-year-old mare in Italy.</title>
        <authorList>
            <person name="Santos R.G."/>
            <person name="Silva A.L."/>
            <person name="Seyffert N."/>
            <person name="Castro T.L.P."/>
            <person name="Attili A.R."/>
            <person name="Rifici C."/>
            <person name="Mazzullo G."/>
            <person name="Brenig B."/>
            <person name="Venanzi F."/>
            <person name="Azevedo V."/>
        </authorList>
    </citation>
    <scope>NUCLEOTIDE SEQUENCE [LARGE SCALE GENOMIC DNA]</scope>
    <source>
        <strain evidence="6 7">LGCM 259</strain>
    </source>
</reference>
<evidence type="ECO:0000256" key="4">
    <source>
        <dbReference type="ARBA" id="ARBA00023136"/>
    </source>
</evidence>
<dbReference type="Pfam" id="PF07681">
    <property type="entry name" value="DoxX"/>
    <property type="match status" value="1"/>
</dbReference>
<feature type="compositionally biased region" description="Gly residues" evidence="5">
    <location>
        <begin position="168"/>
        <end position="182"/>
    </location>
</feature>
<evidence type="ECO:0000256" key="2">
    <source>
        <dbReference type="ARBA" id="ARBA00022692"/>
    </source>
</evidence>
<gene>
    <name evidence="6" type="ORF">GcLGCM259_0729</name>
</gene>
<feature type="compositionally biased region" description="Basic residues" evidence="5">
    <location>
        <begin position="141"/>
        <end position="150"/>
    </location>
</feature>
<evidence type="ECO:0000256" key="3">
    <source>
        <dbReference type="ARBA" id="ARBA00022989"/>
    </source>
</evidence>
<evidence type="ECO:0008006" key="8">
    <source>
        <dbReference type="Google" id="ProtNLM"/>
    </source>
</evidence>
<proteinExistence type="predicted"/>
<evidence type="ECO:0000256" key="5">
    <source>
        <dbReference type="SAM" id="MobiDB-lite"/>
    </source>
</evidence>
<evidence type="ECO:0000313" key="6">
    <source>
        <dbReference type="EMBL" id="QCY46488.1"/>
    </source>
</evidence>
<comment type="subcellular location">
    <subcellularLocation>
        <location evidence="1">Membrane</location>
        <topology evidence="1">Multi-pass membrane protein</topology>
    </subcellularLocation>
</comment>
<keyword evidence="2" id="KW-0812">Transmembrane</keyword>
<name>A0A5B7WR43_9MICC</name>
<evidence type="ECO:0000313" key="7">
    <source>
        <dbReference type="Proteomes" id="UP000307000"/>
    </source>
</evidence>
<evidence type="ECO:0000256" key="1">
    <source>
        <dbReference type="ARBA" id="ARBA00004141"/>
    </source>
</evidence>
<keyword evidence="4" id="KW-0472">Membrane</keyword>
<organism evidence="6 7">
    <name type="scientific">Glutamicibacter creatinolyticus</name>
    <dbReference type="NCBI Taxonomy" id="162496"/>
    <lineage>
        <taxon>Bacteria</taxon>
        <taxon>Bacillati</taxon>
        <taxon>Actinomycetota</taxon>
        <taxon>Actinomycetes</taxon>
        <taxon>Micrococcales</taxon>
        <taxon>Micrococcaceae</taxon>
        <taxon>Glutamicibacter</taxon>
    </lineage>
</organism>
<dbReference type="KEGG" id="gcr:GcLGCM259_0729"/>
<dbReference type="Proteomes" id="UP000307000">
    <property type="component" value="Chromosome"/>
</dbReference>
<protein>
    <recommendedName>
        <fullName evidence="8">DoxX family membrane protein</fullName>
    </recommendedName>
</protein>
<accession>A0A5B7WR43</accession>
<dbReference type="EMBL" id="CP034412">
    <property type="protein sequence ID" value="QCY46488.1"/>
    <property type="molecule type" value="Genomic_DNA"/>
</dbReference>
<keyword evidence="7" id="KW-1185">Reference proteome</keyword>
<feature type="region of interest" description="Disordered" evidence="5">
    <location>
        <begin position="141"/>
        <end position="182"/>
    </location>
</feature>
<dbReference type="InterPro" id="IPR032808">
    <property type="entry name" value="DoxX"/>
</dbReference>
<dbReference type="AlphaFoldDB" id="A0A5B7WR43"/>
<keyword evidence="3" id="KW-1133">Transmembrane helix</keyword>
<sequence length="182" mass="18909">MGISIANAALRLVSGAYILNSGINKLRLDEESAAGLQQMASNGVPQLGNMEPAAFGKAVSATEISLGSALLLPLVPSRLAGLGLAGFSGVMLSMYLRTPGLTESDGIRPTAEGGTLAKDVWLAGIAVALIFGRRSPHLRRDARLHHHRDQRRAEHRTDLPGRVVHPGTGPGVGRAQVAGGGQ</sequence>